<evidence type="ECO:0000256" key="1">
    <source>
        <dbReference type="ARBA" id="ARBA00006969"/>
    </source>
</evidence>
<dbReference type="KEGG" id="pfu:PF0123"/>
<dbReference type="Gene3D" id="3.40.50.150">
    <property type="entry name" value="Vaccinia Virus protein VP39"/>
    <property type="match status" value="1"/>
</dbReference>
<dbReference type="InterPro" id="IPR036291">
    <property type="entry name" value="NAD(P)-bd_dom_sf"/>
</dbReference>
<sequence>MEALAELIKRKVPNEGLIIEVGVGFYLKVAKKLKEYGFNVVVVDINQEAVKNAIKERIPGFVDDVFNPNLKIYLKARAIYSIRPNPEIMMALLTLAKKVKVPLYIVPLSGDVPPREMKLINYKGISVYVWEP</sequence>
<organism evidence="3 4">
    <name type="scientific">Pyrococcus furiosus (strain ATCC 43587 / DSM 3638 / JCM 8422 / Vc1)</name>
    <dbReference type="NCBI Taxonomy" id="186497"/>
    <lineage>
        <taxon>Archaea</taxon>
        <taxon>Methanobacteriati</taxon>
        <taxon>Methanobacteriota</taxon>
        <taxon>Thermococci</taxon>
        <taxon>Thermococcales</taxon>
        <taxon>Thermococcaceae</taxon>
        <taxon>Pyrococcus</taxon>
    </lineage>
</organism>
<dbReference type="PIRSF" id="PIRSF016725">
    <property type="entry name" value="UCP016725"/>
    <property type="match status" value="1"/>
</dbReference>
<proteinExistence type="inferred from homology"/>
<dbReference type="NCBIfam" id="NF003165">
    <property type="entry name" value="PRK04148.1"/>
    <property type="match status" value="1"/>
</dbReference>
<dbReference type="HAMAP" id="MF_00341">
    <property type="entry name" value="UPF0146"/>
    <property type="match status" value="1"/>
</dbReference>
<comment type="similarity">
    <text evidence="1 2">Belongs to the UPF0146 family.</text>
</comment>
<gene>
    <name evidence="3" type="ORF">PFDSM3638_00540</name>
</gene>
<dbReference type="SUPFAM" id="SSF51735">
    <property type="entry name" value="NAD(P)-binding Rossmann-fold domains"/>
    <property type="match status" value="1"/>
</dbReference>
<dbReference type="OrthoDB" id="59816at2157"/>
<dbReference type="SMR" id="A0A5C0XLT8"/>
<dbReference type="GeneID" id="13300987"/>
<dbReference type="Pfam" id="PF03686">
    <property type="entry name" value="UPF0146"/>
    <property type="match status" value="1"/>
</dbReference>
<evidence type="ECO:0000313" key="4">
    <source>
        <dbReference type="Proteomes" id="UP000324354"/>
    </source>
</evidence>
<dbReference type="AlphaFoldDB" id="A0A5C0XLT8"/>
<dbReference type="InterPro" id="IPR005353">
    <property type="entry name" value="UPF0146"/>
</dbReference>
<accession>A0A5C0XLT8</accession>
<name>A0A5C0XLT8_PYRFU</name>
<evidence type="ECO:0000313" key="3">
    <source>
        <dbReference type="EMBL" id="QEK77853.1"/>
    </source>
</evidence>
<dbReference type="EMBL" id="CP023154">
    <property type="protein sequence ID" value="QEK77853.1"/>
    <property type="molecule type" value="Genomic_DNA"/>
</dbReference>
<dbReference type="Proteomes" id="UP000324354">
    <property type="component" value="Chromosome"/>
</dbReference>
<dbReference type="RefSeq" id="WP_011011235.1">
    <property type="nucleotide sequence ID" value="NC_003413.1"/>
</dbReference>
<evidence type="ECO:0000256" key="2">
    <source>
        <dbReference type="HAMAP-Rule" id="MF_00341"/>
    </source>
</evidence>
<protein>
    <recommendedName>
        <fullName evidence="2">UPF0146 protein PFDSM3638_00540</fullName>
    </recommendedName>
</protein>
<reference evidence="3 4" key="1">
    <citation type="submission" date="2017-08" db="EMBL/GenBank/DDBJ databases">
        <title>Resequencing and Reannotation of the genome of Pyrococcus furiosus type strain DSM3638.</title>
        <authorList>
            <person name="Reichelt R.M."/>
            <person name="Bunk B."/>
        </authorList>
    </citation>
    <scope>NUCLEOTIDE SEQUENCE [LARGE SCALE GENOMIC DNA]</scope>
    <source>
        <strain evidence="3 4">DSM 3638</strain>
    </source>
</reference>
<dbReference type="InterPro" id="IPR029063">
    <property type="entry name" value="SAM-dependent_MTases_sf"/>
</dbReference>
<dbReference type="GeneID" id="41711910"/>